<sequence length="202" mass="22171">MPRKGSRRARGQGQSQSSAAAESQRSRPAQDNDGPVGLRGFLEEQAIEDAEIAARLETAQRTIANLDVKDNDPSAQVDVLSAIDTSQLHADTDSTAENIAKKQQVADSLRDLLERLDYNGRTFMQLPDKGNAVLDGLQKLHQTYEDMYGKVVSAEIEELRDALAQVKKERDALDAANADMTARNQALVIENAALKKELARKQ</sequence>
<dbReference type="AlphaFoldDB" id="A0A7C8M193"/>
<accession>A0A7C8M193</accession>
<evidence type="ECO:0000256" key="1">
    <source>
        <dbReference type="SAM" id="Coils"/>
    </source>
</evidence>
<reference evidence="3 4" key="1">
    <citation type="submission" date="2020-01" db="EMBL/GenBank/DDBJ databases">
        <authorList>
            <consortium name="DOE Joint Genome Institute"/>
            <person name="Haridas S."/>
            <person name="Albert R."/>
            <person name="Binder M."/>
            <person name="Bloem J."/>
            <person name="Labutti K."/>
            <person name="Salamov A."/>
            <person name="Andreopoulos B."/>
            <person name="Baker S.E."/>
            <person name="Barry K."/>
            <person name="Bills G."/>
            <person name="Bluhm B.H."/>
            <person name="Cannon C."/>
            <person name="Castanera R."/>
            <person name="Culley D.E."/>
            <person name="Daum C."/>
            <person name="Ezra D."/>
            <person name="Gonzalez J.B."/>
            <person name="Henrissat B."/>
            <person name="Kuo A."/>
            <person name="Liang C."/>
            <person name="Lipzen A."/>
            <person name="Lutzoni F."/>
            <person name="Magnuson J."/>
            <person name="Mondo S."/>
            <person name="Nolan M."/>
            <person name="Ohm R."/>
            <person name="Pangilinan J."/>
            <person name="Park H.-J.H."/>
            <person name="Ramirez L."/>
            <person name="Alfaro M."/>
            <person name="Sun H."/>
            <person name="Tritt A."/>
            <person name="Yoshinaga Y."/>
            <person name="Zwiers L.-H.L."/>
            <person name="Turgeon B.G."/>
            <person name="Goodwin S.B."/>
            <person name="Spatafora J.W."/>
            <person name="Crous P.W."/>
            <person name="Grigoriev I.V."/>
        </authorList>
    </citation>
    <scope>NUCLEOTIDE SEQUENCE [LARGE SCALE GENOMIC DNA]</scope>
    <source>
        <strain evidence="3 4">CBS 611.86</strain>
    </source>
</reference>
<evidence type="ECO:0000256" key="2">
    <source>
        <dbReference type="SAM" id="MobiDB-lite"/>
    </source>
</evidence>
<gene>
    <name evidence="3" type="ORF">BDV95DRAFT_587912</name>
</gene>
<dbReference type="EMBL" id="JAADJZ010000038">
    <property type="protein sequence ID" value="KAF2864959.1"/>
    <property type="molecule type" value="Genomic_DNA"/>
</dbReference>
<feature type="compositionally biased region" description="Low complexity" evidence="2">
    <location>
        <begin position="11"/>
        <end position="23"/>
    </location>
</feature>
<feature type="compositionally biased region" description="Basic residues" evidence="2">
    <location>
        <begin position="1"/>
        <end position="10"/>
    </location>
</feature>
<keyword evidence="1" id="KW-0175">Coiled coil</keyword>
<dbReference type="Proteomes" id="UP000481861">
    <property type="component" value="Unassembled WGS sequence"/>
</dbReference>
<evidence type="ECO:0000313" key="3">
    <source>
        <dbReference type="EMBL" id="KAF2864959.1"/>
    </source>
</evidence>
<feature type="coiled-coil region" evidence="1">
    <location>
        <begin position="149"/>
        <end position="197"/>
    </location>
</feature>
<keyword evidence="4" id="KW-1185">Reference proteome</keyword>
<protein>
    <submittedName>
        <fullName evidence="3">Uncharacterized protein</fullName>
    </submittedName>
</protein>
<organism evidence="3 4">
    <name type="scientific">Massariosphaeria phaeospora</name>
    <dbReference type="NCBI Taxonomy" id="100035"/>
    <lineage>
        <taxon>Eukaryota</taxon>
        <taxon>Fungi</taxon>
        <taxon>Dikarya</taxon>
        <taxon>Ascomycota</taxon>
        <taxon>Pezizomycotina</taxon>
        <taxon>Dothideomycetes</taxon>
        <taxon>Pleosporomycetidae</taxon>
        <taxon>Pleosporales</taxon>
        <taxon>Pleosporales incertae sedis</taxon>
        <taxon>Massariosphaeria</taxon>
    </lineage>
</organism>
<name>A0A7C8M193_9PLEO</name>
<evidence type="ECO:0000313" key="4">
    <source>
        <dbReference type="Proteomes" id="UP000481861"/>
    </source>
</evidence>
<comment type="caution">
    <text evidence="3">The sequence shown here is derived from an EMBL/GenBank/DDBJ whole genome shotgun (WGS) entry which is preliminary data.</text>
</comment>
<feature type="region of interest" description="Disordered" evidence="2">
    <location>
        <begin position="1"/>
        <end position="41"/>
    </location>
</feature>
<proteinExistence type="predicted"/>